<protein>
    <recommendedName>
        <fullName evidence="1">SnoaL-like domain-containing protein</fullName>
    </recommendedName>
</protein>
<accession>Q2SHP1</accession>
<organism evidence="2 3">
    <name type="scientific">Hahella chejuensis (strain KCTC 2396)</name>
    <dbReference type="NCBI Taxonomy" id="349521"/>
    <lineage>
        <taxon>Bacteria</taxon>
        <taxon>Pseudomonadati</taxon>
        <taxon>Pseudomonadota</taxon>
        <taxon>Gammaproteobacteria</taxon>
        <taxon>Oceanospirillales</taxon>
        <taxon>Hahellaceae</taxon>
        <taxon>Hahella</taxon>
    </lineage>
</organism>
<proteinExistence type="predicted"/>
<dbReference type="Gene3D" id="3.10.450.50">
    <property type="match status" value="1"/>
</dbReference>
<dbReference type="Proteomes" id="UP000000238">
    <property type="component" value="Chromosome"/>
</dbReference>
<dbReference type="STRING" id="349521.HCH_03067"/>
<evidence type="ECO:0000313" key="2">
    <source>
        <dbReference type="EMBL" id="ABC29833.1"/>
    </source>
</evidence>
<sequence>MSQIVIEEVLNASRKWIASFNRGDVEGCLSGYLPDAVMRVDPVGEFKGAGAIALFWRDFASLNPSQLEYLDVNIKVIDAKSAVLSANWRMNIANGFISKELWVKQDSGEWKLAQDDFSVLSLTPQ</sequence>
<dbReference type="OrthoDB" id="1157330at2"/>
<keyword evidence="3" id="KW-1185">Reference proteome</keyword>
<dbReference type="EMBL" id="CP000155">
    <property type="protein sequence ID" value="ABC29833.1"/>
    <property type="molecule type" value="Genomic_DNA"/>
</dbReference>
<dbReference type="KEGG" id="hch:HCH_03067"/>
<feature type="domain" description="SnoaL-like" evidence="1">
    <location>
        <begin position="14"/>
        <end position="90"/>
    </location>
</feature>
<evidence type="ECO:0000313" key="3">
    <source>
        <dbReference type="Proteomes" id="UP000000238"/>
    </source>
</evidence>
<dbReference type="eggNOG" id="COG4319">
    <property type="taxonomic scope" value="Bacteria"/>
</dbReference>
<dbReference type="Pfam" id="PF12680">
    <property type="entry name" value="SnoaL_2"/>
    <property type="match status" value="1"/>
</dbReference>
<dbReference type="InterPro" id="IPR032710">
    <property type="entry name" value="NTF2-like_dom_sf"/>
</dbReference>
<evidence type="ECO:0000259" key="1">
    <source>
        <dbReference type="Pfam" id="PF12680"/>
    </source>
</evidence>
<name>Q2SHP1_HAHCH</name>
<dbReference type="SUPFAM" id="SSF54427">
    <property type="entry name" value="NTF2-like"/>
    <property type="match status" value="1"/>
</dbReference>
<dbReference type="AlphaFoldDB" id="Q2SHP1"/>
<dbReference type="InterPro" id="IPR037401">
    <property type="entry name" value="SnoaL-like"/>
</dbReference>
<gene>
    <name evidence="2" type="ordered locus">HCH_03067</name>
</gene>
<reference evidence="2 3" key="1">
    <citation type="journal article" date="2005" name="Nucleic Acids Res.">
        <title>Genomic blueprint of Hahella chejuensis, a marine microbe producing an algicidal agent.</title>
        <authorList>
            <person name="Jeong H."/>
            <person name="Yim J.H."/>
            <person name="Lee C."/>
            <person name="Choi S.-H."/>
            <person name="Park Y.K."/>
            <person name="Yoon S.H."/>
            <person name="Hur C.-G."/>
            <person name="Kang H.-Y."/>
            <person name="Kim D."/>
            <person name="Lee H.H."/>
            <person name="Park K.H."/>
            <person name="Park S.-H."/>
            <person name="Park H.-S."/>
            <person name="Lee H.K."/>
            <person name="Oh T.K."/>
            <person name="Kim J.F."/>
        </authorList>
    </citation>
    <scope>NUCLEOTIDE SEQUENCE [LARGE SCALE GENOMIC DNA]</scope>
    <source>
        <strain evidence="2 3">KCTC 2396</strain>
    </source>
</reference>
<dbReference type="RefSeq" id="WP_011396902.1">
    <property type="nucleotide sequence ID" value="NC_007645.1"/>
</dbReference>
<dbReference type="HOGENOM" id="CLU_133867_0_0_6"/>